<reference evidence="2 3" key="1">
    <citation type="submission" date="2015-01" db="EMBL/GenBank/DDBJ databases">
        <title>Evolution of Trichinella species and genotypes.</title>
        <authorList>
            <person name="Korhonen P.K."/>
            <person name="Edoardo P."/>
            <person name="Giuseppe L.R."/>
            <person name="Gasser R.B."/>
        </authorList>
    </citation>
    <scope>NUCLEOTIDE SEQUENCE [LARGE SCALE GENOMIC DNA]</scope>
    <source>
        <strain evidence="2">ISS470</strain>
    </source>
</reference>
<evidence type="ECO:0000313" key="3">
    <source>
        <dbReference type="Proteomes" id="UP000054995"/>
    </source>
</evidence>
<keyword evidence="1" id="KW-1133">Transmembrane helix</keyword>
<keyword evidence="1" id="KW-0812">Transmembrane</keyword>
<gene>
    <name evidence="2" type="ORF">T4D_5781</name>
</gene>
<organism evidence="2 3">
    <name type="scientific">Trichinella pseudospiralis</name>
    <name type="common">Parasitic roundworm</name>
    <dbReference type="NCBI Taxonomy" id="6337"/>
    <lineage>
        <taxon>Eukaryota</taxon>
        <taxon>Metazoa</taxon>
        <taxon>Ecdysozoa</taxon>
        <taxon>Nematoda</taxon>
        <taxon>Enoplea</taxon>
        <taxon>Dorylaimia</taxon>
        <taxon>Trichinellida</taxon>
        <taxon>Trichinellidae</taxon>
        <taxon>Trichinella</taxon>
    </lineage>
</organism>
<accession>A0A0V1FQ23</accession>
<proteinExistence type="predicted"/>
<dbReference type="EMBL" id="JYDT01000056">
    <property type="protein sequence ID" value="KRY87411.1"/>
    <property type="molecule type" value="Genomic_DNA"/>
</dbReference>
<protein>
    <submittedName>
        <fullName evidence="2">Uncharacterized protein</fullName>
    </submittedName>
</protein>
<dbReference type="AlphaFoldDB" id="A0A0V1FQ23"/>
<evidence type="ECO:0000256" key="1">
    <source>
        <dbReference type="SAM" id="Phobius"/>
    </source>
</evidence>
<evidence type="ECO:0000313" key="2">
    <source>
        <dbReference type="EMBL" id="KRY87411.1"/>
    </source>
</evidence>
<name>A0A0V1FQ23_TRIPS</name>
<sequence length="114" mass="13168">MQRLPAEYGKIGRRSETFAQHLPMAKVIFRRTTEAQSRMLVAWPQQFVVVVVVVVVVYNSSICKIADVTIFKRIVQRNNDQNETLEHNDDTDLNCQHDADTLVHIVHWSNIEHG</sequence>
<feature type="transmembrane region" description="Helical" evidence="1">
    <location>
        <begin position="40"/>
        <end position="58"/>
    </location>
</feature>
<comment type="caution">
    <text evidence="2">The sequence shown here is derived from an EMBL/GenBank/DDBJ whole genome shotgun (WGS) entry which is preliminary data.</text>
</comment>
<keyword evidence="3" id="KW-1185">Reference proteome</keyword>
<keyword evidence="1" id="KW-0472">Membrane</keyword>
<dbReference type="Proteomes" id="UP000054995">
    <property type="component" value="Unassembled WGS sequence"/>
</dbReference>